<evidence type="ECO:0000313" key="1">
    <source>
        <dbReference type="EMBL" id="QJC54830.1"/>
    </source>
</evidence>
<dbReference type="SUPFAM" id="SSF47413">
    <property type="entry name" value="lambda repressor-like DNA-binding domains"/>
    <property type="match status" value="1"/>
</dbReference>
<evidence type="ECO:0000313" key="2">
    <source>
        <dbReference type="Proteomes" id="UP000502041"/>
    </source>
</evidence>
<protein>
    <recommendedName>
        <fullName evidence="3">HTH cro/C1-type domain-containing protein</fullName>
    </recommendedName>
</protein>
<proteinExistence type="predicted"/>
<dbReference type="AlphaFoldDB" id="A0A6H2H4Q9"/>
<organism evidence="1 2">
    <name type="scientific">Polaromonas vacuolata</name>
    <dbReference type="NCBI Taxonomy" id="37448"/>
    <lineage>
        <taxon>Bacteria</taxon>
        <taxon>Pseudomonadati</taxon>
        <taxon>Pseudomonadota</taxon>
        <taxon>Betaproteobacteria</taxon>
        <taxon>Burkholderiales</taxon>
        <taxon>Comamonadaceae</taxon>
        <taxon>Polaromonas</taxon>
    </lineage>
</organism>
<dbReference type="Gene3D" id="1.10.260.40">
    <property type="entry name" value="lambda repressor-like DNA-binding domains"/>
    <property type="match status" value="1"/>
</dbReference>
<reference evidence="1 2" key="1">
    <citation type="submission" date="2020-04" db="EMBL/GenBank/DDBJ databases">
        <title>Complete genome of a Psychrophilic, Marine, Gas Vacuolate Bacterium Polaromonas vacuolata KCTC 22033T.</title>
        <authorList>
            <person name="Hwang K."/>
            <person name="Kim K.M."/>
        </authorList>
    </citation>
    <scope>NUCLEOTIDE SEQUENCE [LARGE SCALE GENOMIC DNA]</scope>
    <source>
        <strain evidence="1 2">KCTC 22033</strain>
    </source>
</reference>
<dbReference type="KEGG" id="pvac:HC248_00092"/>
<dbReference type="GO" id="GO:0003677">
    <property type="term" value="F:DNA binding"/>
    <property type="evidence" value="ECO:0007669"/>
    <property type="project" value="InterPro"/>
</dbReference>
<sequence>MPPATLAALAQLGADLAVARLRRKESLKTWAQRIGISVPTLLRLEAGEPSVSLGVLATALWLVGRDQTLATLATPKEDRGALELDVRQAEALGKARVRATAQAKLKKVSLRQALQDSQTKADAPNQVPQA</sequence>
<dbReference type="Proteomes" id="UP000502041">
    <property type="component" value="Chromosome"/>
</dbReference>
<accession>A0A6H2H4Q9</accession>
<dbReference type="InterPro" id="IPR010982">
    <property type="entry name" value="Lambda_DNA-bd_dom_sf"/>
</dbReference>
<name>A0A6H2H4Q9_9BURK</name>
<keyword evidence="2" id="KW-1185">Reference proteome</keyword>
<gene>
    <name evidence="1" type="ORF">HC248_00092</name>
</gene>
<dbReference type="EMBL" id="CP051461">
    <property type="protein sequence ID" value="QJC54830.1"/>
    <property type="molecule type" value="Genomic_DNA"/>
</dbReference>
<evidence type="ECO:0008006" key="3">
    <source>
        <dbReference type="Google" id="ProtNLM"/>
    </source>
</evidence>